<accession>A0AAP0GJW2</accession>
<keyword evidence="6" id="KW-1185">Reference proteome</keyword>
<protein>
    <recommendedName>
        <fullName evidence="4">RING-type domain-containing protein</fullName>
    </recommendedName>
</protein>
<organism evidence="5 6">
    <name type="scientific">Deinandra increscens subsp. villosa</name>
    <dbReference type="NCBI Taxonomy" id="3103831"/>
    <lineage>
        <taxon>Eukaryota</taxon>
        <taxon>Viridiplantae</taxon>
        <taxon>Streptophyta</taxon>
        <taxon>Embryophyta</taxon>
        <taxon>Tracheophyta</taxon>
        <taxon>Spermatophyta</taxon>
        <taxon>Magnoliopsida</taxon>
        <taxon>eudicotyledons</taxon>
        <taxon>Gunneridae</taxon>
        <taxon>Pentapetalae</taxon>
        <taxon>asterids</taxon>
        <taxon>campanulids</taxon>
        <taxon>Asterales</taxon>
        <taxon>Asteraceae</taxon>
        <taxon>Asteroideae</taxon>
        <taxon>Heliantheae alliance</taxon>
        <taxon>Madieae</taxon>
        <taxon>Madiinae</taxon>
        <taxon>Deinandra</taxon>
    </lineage>
</organism>
<dbReference type="CDD" id="cd16461">
    <property type="entry name" value="RING-H2_EL5-like"/>
    <property type="match status" value="1"/>
</dbReference>
<dbReference type="PANTHER" id="PTHR45676:SF31">
    <property type="entry name" value="RING-H2 FINGER PROTEIN ATL53-RELATED"/>
    <property type="match status" value="1"/>
</dbReference>
<sequence>MGSSHHNNAVNHISIGVYGVVSGAILVGLIHCIALSCRNTSATDQPTTDDQPTRPPNMPRMGRPPRIIRVDRHSNPRLTNMGRGPRLALPVSTSGSSSTGSSSDLLAVHKYSKEFKEGTCVVCLGEFEEDEEVRIMPECAHVFHVSCIDMWLFSHDSCPLCRANATPRAHEVLLSILS</sequence>
<evidence type="ECO:0000259" key="4">
    <source>
        <dbReference type="PROSITE" id="PS50089"/>
    </source>
</evidence>
<feature type="region of interest" description="Disordered" evidence="2">
    <location>
        <begin position="41"/>
        <end position="102"/>
    </location>
</feature>
<feature type="compositionally biased region" description="Low complexity" evidence="2">
    <location>
        <begin position="92"/>
        <end position="102"/>
    </location>
</feature>
<dbReference type="GO" id="GO:0008270">
    <property type="term" value="F:zinc ion binding"/>
    <property type="evidence" value="ECO:0007669"/>
    <property type="project" value="UniProtKB-KW"/>
</dbReference>
<dbReference type="PANTHER" id="PTHR45676">
    <property type="entry name" value="RING-H2 FINGER PROTEIN ATL51-RELATED"/>
    <property type="match status" value="1"/>
</dbReference>
<evidence type="ECO:0000313" key="6">
    <source>
        <dbReference type="Proteomes" id="UP001408789"/>
    </source>
</evidence>
<dbReference type="SUPFAM" id="SSF57850">
    <property type="entry name" value="RING/U-box"/>
    <property type="match status" value="1"/>
</dbReference>
<keyword evidence="3" id="KW-0472">Membrane</keyword>
<evidence type="ECO:0000313" key="5">
    <source>
        <dbReference type="EMBL" id="KAK9051282.1"/>
    </source>
</evidence>
<dbReference type="Proteomes" id="UP001408789">
    <property type="component" value="Unassembled WGS sequence"/>
</dbReference>
<dbReference type="SMART" id="SM00184">
    <property type="entry name" value="RING"/>
    <property type="match status" value="1"/>
</dbReference>
<evidence type="ECO:0000256" key="2">
    <source>
        <dbReference type="SAM" id="MobiDB-lite"/>
    </source>
</evidence>
<keyword evidence="1" id="KW-0863">Zinc-finger</keyword>
<dbReference type="InterPro" id="IPR001841">
    <property type="entry name" value="Znf_RING"/>
</dbReference>
<feature type="transmembrane region" description="Helical" evidence="3">
    <location>
        <begin position="12"/>
        <end position="35"/>
    </location>
</feature>
<dbReference type="GO" id="GO:0016567">
    <property type="term" value="P:protein ubiquitination"/>
    <property type="evidence" value="ECO:0007669"/>
    <property type="project" value="TreeGrafter"/>
</dbReference>
<evidence type="ECO:0000256" key="3">
    <source>
        <dbReference type="SAM" id="Phobius"/>
    </source>
</evidence>
<proteinExistence type="predicted"/>
<evidence type="ECO:0000256" key="1">
    <source>
        <dbReference type="PROSITE-ProRule" id="PRU00175"/>
    </source>
</evidence>
<reference evidence="5 6" key="1">
    <citation type="submission" date="2024-04" db="EMBL/GenBank/DDBJ databases">
        <title>The reference genome of an endangered Asteraceae, Deinandra increscens subsp. villosa, native to the Central Coast of California.</title>
        <authorList>
            <person name="Guilliams M."/>
            <person name="Hasenstab-Lehman K."/>
            <person name="Meyer R."/>
            <person name="Mcevoy S."/>
        </authorList>
    </citation>
    <scope>NUCLEOTIDE SEQUENCE [LARGE SCALE GENOMIC DNA]</scope>
    <source>
        <tissue evidence="5">Leaf</tissue>
    </source>
</reference>
<dbReference type="PROSITE" id="PS50089">
    <property type="entry name" value="ZF_RING_2"/>
    <property type="match status" value="1"/>
</dbReference>
<dbReference type="Gene3D" id="3.30.40.10">
    <property type="entry name" value="Zinc/RING finger domain, C3HC4 (zinc finger)"/>
    <property type="match status" value="1"/>
</dbReference>
<keyword evidence="1" id="KW-0479">Metal-binding</keyword>
<dbReference type="InterPro" id="IPR013083">
    <property type="entry name" value="Znf_RING/FYVE/PHD"/>
</dbReference>
<keyword evidence="3" id="KW-0812">Transmembrane</keyword>
<name>A0AAP0GJW2_9ASTR</name>
<gene>
    <name evidence="5" type="ORF">SSX86_027909</name>
</gene>
<dbReference type="EMBL" id="JBCNJP010000027">
    <property type="protein sequence ID" value="KAK9051282.1"/>
    <property type="molecule type" value="Genomic_DNA"/>
</dbReference>
<feature type="domain" description="RING-type" evidence="4">
    <location>
        <begin position="120"/>
        <end position="162"/>
    </location>
</feature>
<keyword evidence="1" id="KW-0862">Zinc</keyword>
<keyword evidence="3" id="KW-1133">Transmembrane helix</keyword>
<comment type="caution">
    <text evidence="5">The sequence shown here is derived from an EMBL/GenBank/DDBJ whole genome shotgun (WGS) entry which is preliminary data.</text>
</comment>
<dbReference type="Pfam" id="PF13639">
    <property type="entry name" value="zf-RING_2"/>
    <property type="match status" value="1"/>
</dbReference>
<dbReference type="AlphaFoldDB" id="A0AAP0GJW2"/>